<dbReference type="InterPro" id="IPR013087">
    <property type="entry name" value="Znf_C2H2_type"/>
</dbReference>
<evidence type="ECO:0000313" key="9">
    <source>
        <dbReference type="Proteomes" id="UP001168821"/>
    </source>
</evidence>
<evidence type="ECO:0000259" key="7">
    <source>
        <dbReference type="PROSITE" id="PS50157"/>
    </source>
</evidence>
<dbReference type="PROSITE" id="PS00028">
    <property type="entry name" value="ZINC_FINGER_C2H2_1"/>
    <property type="match status" value="1"/>
</dbReference>
<evidence type="ECO:0000256" key="6">
    <source>
        <dbReference type="SAM" id="MobiDB-lite"/>
    </source>
</evidence>
<name>A0AA38HRK5_9CUCU</name>
<accession>A0AA38HRK5</accession>
<keyword evidence="3 5" id="KW-0863">Zinc-finger</keyword>
<dbReference type="SMART" id="SM00355">
    <property type="entry name" value="ZnF_C2H2"/>
    <property type="match status" value="1"/>
</dbReference>
<evidence type="ECO:0000256" key="4">
    <source>
        <dbReference type="ARBA" id="ARBA00022833"/>
    </source>
</evidence>
<dbReference type="PROSITE" id="PS50157">
    <property type="entry name" value="ZINC_FINGER_C2H2_2"/>
    <property type="match status" value="1"/>
</dbReference>
<evidence type="ECO:0000256" key="5">
    <source>
        <dbReference type="PROSITE-ProRule" id="PRU00042"/>
    </source>
</evidence>
<dbReference type="GO" id="GO:1990837">
    <property type="term" value="F:sequence-specific double-stranded DNA binding"/>
    <property type="evidence" value="ECO:0007669"/>
    <property type="project" value="UniProtKB-ARBA"/>
</dbReference>
<evidence type="ECO:0000256" key="2">
    <source>
        <dbReference type="ARBA" id="ARBA00022737"/>
    </source>
</evidence>
<keyword evidence="2" id="KW-0677">Repeat</keyword>
<feature type="domain" description="C2H2-type" evidence="7">
    <location>
        <begin position="48"/>
        <end position="75"/>
    </location>
</feature>
<comment type="caution">
    <text evidence="8">The sequence shown here is derived from an EMBL/GenBank/DDBJ whole genome shotgun (WGS) entry which is preliminary data.</text>
</comment>
<keyword evidence="4" id="KW-0862">Zinc</keyword>
<keyword evidence="1" id="KW-0479">Metal-binding</keyword>
<feature type="region of interest" description="Disordered" evidence="6">
    <location>
        <begin position="100"/>
        <end position="124"/>
    </location>
</feature>
<keyword evidence="9" id="KW-1185">Reference proteome</keyword>
<reference evidence="8" key="1">
    <citation type="journal article" date="2023" name="G3 (Bethesda)">
        <title>Whole genome assemblies of Zophobas morio and Tenebrio molitor.</title>
        <authorList>
            <person name="Kaur S."/>
            <person name="Stinson S.A."/>
            <person name="diCenzo G.C."/>
        </authorList>
    </citation>
    <scope>NUCLEOTIDE SEQUENCE</scope>
    <source>
        <strain evidence="8">QUZm001</strain>
    </source>
</reference>
<organism evidence="8 9">
    <name type="scientific">Zophobas morio</name>
    <dbReference type="NCBI Taxonomy" id="2755281"/>
    <lineage>
        <taxon>Eukaryota</taxon>
        <taxon>Metazoa</taxon>
        <taxon>Ecdysozoa</taxon>
        <taxon>Arthropoda</taxon>
        <taxon>Hexapoda</taxon>
        <taxon>Insecta</taxon>
        <taxon>Pterygota</taxon>
        <taxon>Neoptera</taxon>
        <taxon>Endopterygota</taxon>
        <taxon>Coleoptera</taxon>
        <taxon>Polyphaga</taxon>
        <taxon>Cucujiformia</taxon>
        <taxon>Tenebrionidae</taxon>
        <taxon>Zophobas</taxon>
    </lineage>
</organism>
<dbReference type="FunFam" id="3.30.160.60:FF:000303">
    <property type="entry name" value="Zinc finger protein 41"/>
    <property type="match status" value="1"/>
</dbReference>
<dbReference type="GO" id="GO:0008270">
    <property type="term" value="F:zinc ion binding"/>
    <property type="evidence" value="ECO:0007669"/>
    <property type="project" value="UniProtKB-KW"/>
</dbReference>
<dbReference type="Gene3D" id="3.30.160.60">
    <property type="entry name" value="Classic Zinc Finger"/>
    <property type="match status" value="1"/>
</dbReference>
<evidence type="ECO:0000313" key="8">
    <source>
        <dbReference type="EMBL" id="KAJ3642435.1"/>
    </source>
</evidence>
<dbReference type="AlphaFoldDB" id="A0AA38HRK5"/>
<dbReference type="InterPro" id="IPR036236">
    <property type="entry name" value="Znf_C2H2_sf"/>
</dbReference>
<evidence type="ECO:0000256" key="1">
    <source>
        <dbReference type="ARBA" id="ARBA00022723"/>
    </source>
</evidence>
<sequence length="124" mass="13898">MAHGENRAVFHRRCQKPVCRADETNKYGPSLWICRKIARPLFRRDKPHACDLCNKKFALACNLRAHMKTHEGDPQEECTRCGKMYICNGTPDACPKCRGQNGAPHGDSAEDSSGNHTEDSNTPE</sequence>
<evidence type="ECO:0000256" key="3">
    <source>
        <dbReference type="ARBA" id="ARBA00022771"/>
    </source>
</evidence>
<dbReference type="EMBL" id="JALNTZ010000008">
    <property type="protein sequence ID" value="KAJ3642435.1"/>
    <property type="molecule type" value="Genomic_DNA"/>
</dbReference>
<dbReference type="SUPFAM" id="SSF57667">
    <property type="entry name" value="beta-beta-alpha zinc fingers"/>
    <property type="match status" value="1"/>
</dbReference>
<gene>
    <name evidence="8" type="ORF">Zmor_025223</name>
</gene>
<feature type="compositionally biased region" description="Polar residues" evidence="6">
    <location>
        <begin position="111"/>
        <end position="124"/>
    </location>
</feature>
<dbReference type="Proteomes" id="UP001168821">
    <property type="component" value="Unassembled WGS sequence"/>
</dbReference>
<proteinExistence type="predicted"/>
<protein>
    <recommendedName>
        <fullName evidence="7">C2H2-type domain-containing protein</fullName>
    </recommendedName>
</protein>